<protein>
    <submittedName>
        <fullName evidence="1">Uncharacterized protein</fullName>
    </submittedName>
</protein>
<proteinExistence type="predicted"/>
<dbReference type="EMBL" id="AP023081">
    <property type="protein sequence ID" value="BCD88291.1"/>
    <property type="molecule type" value="Genomic_DNA"/>
</dbReference>
<evidence type="ECO:0000313" key="1">
    <source>
        <dbReference type="EMBL" id="BCD88291.1"/>
    </source>
</evidence>
<gene>
    <name evidence="1" type="ORF">PSm6_46980</name>
</gene>
<dbReference type="RefSeq" id="WP_021219070.1">
    <property type="nucleotide sequence ID" value="NZ_AP023081.1"/>
</dbReference>
<reference evidence="1" key="1">
    <citation type="submission" date="2020-05" db="EMBL/GenBank/DDBJ databases">
        <title>Complete genome sequence of Pseudomonas sp. Sm006.</title>
        <authorList>
            <person name="Takeuchi K."/>
            <person name="Someya N."/>
        </authorList>
    </citation>
    <scope>NUCLEOTIDE SEQUENCE</scope>
    <source>
        <strain evidence="1">Sm006</strain>
    </source>
</reference>
<organism evidence="1 2">
    <name type="scientific">Pseudomonas solani</name>
    <dbReference type="NCBI Taxonomy" id="2731552"/>
    <lineage>
        <taxon>Bacteria</taxon>
        <taxon>Pseudomonadati</taxon>
        <taxon>Pseudomonadota</taxon>
        <taxon>Gammaproteobacteria</taxon>
        <taxon>Pseudomonadales</taxon>
        <taxon>Pseudomonadaceae</taxon>
        <taxon>Pseudomonas</taxon>
    </lineage>
</organism>
<evidence type="ECO:0000313" key="2">
    <source>
        <dbReference type="Proteomes" id="UP001064896"/>
    </source>
</evidence>
<accession>A0ABM7LF72</accession>
<sequence length="277" mass="31273">MDSESGTLDRDYQRIHREATALAGTLTDLGQRASVYHHLYEDSGGRNVFPLIAAHGALWGAGYFALGMRVGTLLSAQFLFTPALRHHKLRQLHAFADAFREINRRVCVEAYTAYHLSRLHGQATGIGHYLQPRLLAALNRCHQAQALGEPLPQPVRRELFEAFFLWEQEVIVGPAVEHALATLDWPLIRQVALRPRIEFAYFASSRDMKFSDFASTRERIEKGMRAYELAEQAGLDRVEAALSRYGVLPQAFFHDSLAHFRALRQRLNLPEALPATG</sequence>
<keyword evidence="2" id="KW-1185">Reference proteome</keyword>
<dbReference type="Proteomes" id="UP001064896">
    <property type="component" value="Chromosome"/>
</dbReference>
<name>A0ABM7LF72_9PSED</name>